<dbReference type="EMBL" id="FOCO01000047">
    <property type="protein sequence ID" value="SEO10443.1"/>
    <property type="molecule type" value="Genomic_DNA"/>
</dbReference>
<dbReference type="AlphaFoldDB" id="A0A1H8LZA6"/>
<gene>
    <name evidence="1" type="ORF">SAMN05216227_104717</name>
</gene>
<keyword evidence="2" id="KW-1185">Reference proteome</keyword>
<dbReference type="SUPFAM" id="SSF55729">
    <property type="entry name" value="Acyl-CoA N-acyltransferases (Nat)"/>
    <property type="match status" value="1"/>
</dbReference>
<dbReference type="Gene3D" id="3.40.630.30">
    <property type="match status" value="1"/>
</dbReference>
<dbReference type="InterPro" id="IPR016181">
    <property type="entry name" value="Acyl_CoA_acyltransferase"/>
</dbReference>
<accession>A0A1H8LZA6</accession>
<name>A0A1H8LZA6_9RHOB</name>
<dbReference type="STRING" id="1077947.SAMN05216227_104717"/>
<dbReference type="Proteomes" id="UP000183002">
    <property type="component" value="Unassembled WGS sequence"/>
</dbReference>
<reference evidence="1 2" key="1">
    <citation type="submission" date="2016-10" db="EMBL/GenBank/DDBJ databases">
        <authorList>
            <person name="de Groot N.N."/>
        </authorList>
    </citation>
    <scope>NUCLEOTIDE SEQUENCE [LARGE SCALE GENOMIC DNA]</scope>
    <source>
        <strain evidence="1 2">CGMCC 1.10836</strain>
    </source>
</reference>
<evidence type="ECO:0000313" key="1">
    <source>
        <dbReference type="EMBL" id="SEO10443.1"/>
    </source>
</evidence>
<evidence type="ECO:0000313" key="2">
    <source>
        <dbReference type="Proteomes" id="UP000183002"/>
    </source>
</evidence>
<sequence length="120" mass="13279">MTDLRILTGAPLDARLDDLAALRIQVFRDWPYLYEGTLAYERSYLAPYRTTPGAIVVGAFDGDRLIGAATGTPMEGHAAEFATALHGFPTPLNHIFYCAESVLLPAYRGQGFGHRFFDLR</sequence>
<protein>
    <recommendedName>
        <fullName evidence="3">N-acetyltransferase domain-containing protein</fullName>
    </recommendedName>
</protein>
<evidence type="ECO:0008006" key="3">
    <source>
        <dbReference type="Google" id="ProtNLM"/>
    </source>
</evidence>
<organism evidence="1 2">
    <name type="scientific">Pseudorhodobacter antarcticus</name>
    <dbReference type="NCBI Taxonomy" id="1077947"/>
    <lineage>
        <taxon>Bacteria</taxon>
        <taxon>Pseudomonadati</taxon>
        <taxon>Pseudomonadota</taxon>
        <taxon>Alphaproteobacteria</taxon>
        <taxon>Rhodobacterales</taxon>
        <taxon>Paracoccaceae</taxon>
        <taxon>Pseudorhodobacter</taxon>
    </lineage>
</organism>
<proteinExistence type="predicted"/>